<dbReference type="InterPro" id="IPR041651">
    <property type="entry name" value="DUF5610"/>
</dbReference>
<dbReference type="Gene3D" id="1.10.132.90">
    <property type="match status" value="1"/>
</dbReference>
<keyword evidence="4" id="KW-1185">Reference proteome</keyword>
<dbReference type="EMBL" id="WOCD01000005">
    <property type="protein sequence ID" value="MUH73414.1"/>
    <property type="molecule type" value="Genomic_DNA"/>
</dbReference>
<comment type="caution">
    <text evidence="3">The sequence shown here is derived from an EMBL/GenBank/DDBJ whole genome shotgun (WGS) entry which is preliminary data.</text>
</comment>
<feature type="region of interest" description="Disordered" evidence="1">
    <location>
        <begin position="65"/>
        <end position="89"/>
    </location>
</feature>
<dbReference type="OrthoDB" id="7366224at2"/>
<evidence type="ECO:0000256" key="1">
    <source>
        <dbReference type="SAM" id="MobiDB-lite"/>
    </source>
</evidence>
<dbReference type="Proteomes" id="UP000439994">
    <property type="component" value="Unassembled WGS sequence"/>
</dbReference>
<feature type="region of interest" description="Disordered" evidence="1">
    <location>
        <begin position="1"/>
        <end position="38"/>
    </location>
</feature>
<accession>A0A6N8FBC0</accession>
<evidence type="ECO:0000313" key="3">
    <source>
        <dbReference type="EMBL" id="MUH73414.1"/>
    </source>
</evidence>
<feature type="domain" description="DUF5610" evidence="2">
    <location>
        <begin position="55"/>
        <end position="166"/>
    </location>
</feature>
<gene>
    <name evidence="3" type="ORF">GNP35_13540</name>
</gene>
<proteinExistence type="predicted"/>
<dbReference type="Pfam" id="PF18433">
    <property type="entry name" value="DUF5610"/>
    <property type="match status" value="1"/>
</dbReference>
<sequence length="439" mass="48025">MIKFDPTQLQNWLSKPSSKGELNSQNGQQQIQKSAPASLVTLSGATSSTSFSYFHQTVQKRVQQSIAVPQDPKPNKLEQAAIEQRDKRSDASSSAILGFITNRLKMDKADGATQEQLQSRIEAGLKGFEQGYEEASGILSDMGLLEGDVESDISLTAQKVKEGLFELANEYLGESQSVIEKPASLNQSDDSAEESVPPARIGEALFQSLQSKESRSFEFELETRDGDRIKINASAFLGASVESGSGRFSSQGQGNGNSYSGSYAYSYSEVVSQQQFSLSIDGDLDEDELEAINALLEKINSLSADFYDGDMQEAINKAMELEYDSSEISGFALDLSQSTSVKAVEAYQSEQASLNPGAAALRELEPLGNFAADLKGEFAKTEDLFAHPRDLLSDLFQKMDLLNKPEEQDYSIDFSSFSTSIIEQWSSRLELIRGPKVDD</sequence>
<evidence type="ECO:0000259" key="2">
    <source>
        <dbReference type="Pfam" id="PF18433"/>
    </source>
</evidence>
<reference evidence="3 4" key="1">
    <citation type="submission" date="2019-11" db="EMBL/GenBank/DDBJ databases">
        <title>P. haliotis isolates from Z. marina roots.</title>
        <authorList>
            <person name="Cohen M."/>
            <person name="Jospin G."/>
            <person name="Eisen J.A."/>
            <person name="Coil D.A."/>
        </authorList>
    </citation>
    <scope>NUCLEOTIDE SEQUENCE [LARGE SCALE GENOMIC DNA]</scope>
    <source>
        <strain evidence="3 4">UCD-MCMsp1aY</strain>
    </source>
</reference>
<organism evidence="3 4">
    <name type="scientific">Psychrosphaera haliotis</name>
    <dbReference type="NCBI Taxonomy" id="555083"/>
    <lineage>
        <taxon>Bacteria</taxon>
        <taxon>Pseudomonadati</taxon>
        <taxon>Pseudomonadota</taxon>
        <taxon>Gammaproteobacteria</taxon>
        <taxon>Alteromonadales</taxon>
        <taxon>Pseudoalteromonadaceae</taxon>
        <taxon>Psychrosphaera</taxon>
    </lineage>
</organism>
<evidence type="ECO:0000313" key="4">
    <source>
        <dbReference type="Proteomes" id="UP000439994"/>
    </source>
</evidence>
<protein>
    <recommendedName>
        <fullName evidence="2">DUF5610 domain-containing protein</fullName>
    </recommendedName>
</protein>
<feature type="compositionally biased region" description="Polar residues" evidence="1">
    <location>
        <begin position="7"/>
        <end position="38"/>
    </location>
</feature>
<name>A0A6N8FBC0_9GAMM</name>
<dbReference type="RefSeq" id="WP_155696668.1">
    <property type="nucleotide sequence ID" value="NZ_WOCD01000005.1"/>
</dbReference>
<dbReference type="AlphaFoldDB" id="A0A6N8FBC0"/>